<protein>
    <submittedName>
        <fullName evidence="2">Internal scaffolding protein</fullName>
    </submittedName>
</protein>
<evidence type="ECO:0000313" key="2">
    <source>
        <dbReference type="EMBL" id="UPW41214.1"/>
    </source>
</evidence>
<name>A0A976N1M1_9VIRU</name>
<accession>A0A976N1M1</accession>
<reference evidence="2" key="1">
    <citation type="submission" date="2022-02" db="EMBL/GenBank/DDBJ databases">
        <title>Towards deciphering the DNA virus diversity associated with rodent species in the families Cricetidae and Heteromyidae.</title>
        <authorList>
            <person name="Lund M."/>
            <person name="Larsen B.B."/>
            <person name="Gryseels S."/>
            <person name="Kraberger S."/>
            <person name="Rowsey D.M."/>
            <person name="Steger L."/>
            <person name="Yule K.M."/>
            <person name="Upham N.S."/>
            <person name="Worobey M."/>
            <person name="Van Doorslaer K."/>
            <person name="Varsani A."/>
        </authorList>
    </citation>
    <scope>NUCLEOTIDE SEQUENCE</scope>
    <source>
        <strain evidence="2">UA08Rod_4967</strain>
    </source>
</reference>
<dbReference type="EMBL" id="OM869558">
    <property type="protein sequence ID" value="UPW41214.1"/>
    <property type="molecule type" value="Genomic_DNA"/>
</dbReference>
<proteinExistence type="predicted"/>
<evidence type="ECO:0000256" key="1">
    <source>
        <dbReference type="SAM" id="MobiDB-lite"/>
    </source>
</evidence>
<feature type="region of interest" description="Disordered" evidence="1">
    <location>
        <begin position="1"/>
        <end position="22"/>
    </location>
</feature>
<sequence length="163" mass="18696">MTFTTMYSKKKPGAASTSGEKLEPEYEMQIEACGHKHLIDSGRKIDIYSKIQESLEETKIENIIRRAMAGDETAINTMNGQYIDTQAMPTSLAEMLNLTIQAEQEFNKLPLEIRANFDHSTEKYIMMMGTPEWVENMTTNKEKEKQANIEKIKKLEEAEKIEP</sequence>
<dbReference type="Pfam" id="PF09675">
    <property type="entry name" value="Chlamy_scaf"/>
    <property type="match status" value="1"/>
</dbReference>
<dbReference type="InterPro" id="IPR014131">
    <property type="entry name" value="Chlamydia_phage_Vp3"/>
</dbReference>
<organism evidence="2">
    <name type="scientific">Sigmofec virus UA08Rod_4967</name>
    <dbReference type="NCBI Taxonomy" id="2929413"/>
    <lineage>
        <taxon>Viruses</taxon>
        <taxon>Monodnaviria</taxon>
        <taxon>Sangervirae</taxon>
        <taxon>Phixviricota</taxon>
        <taxon>Malgrandaviricetes</taxon>
        <taxon>Petitvirales</taxon>
        <taxon>Microviridae</taxon>
    </lineage>
</organism>